<dbReference type="InParanoid" id="A0A0L0H8F8"/>
<accession>A0A0L0H8F8</accession>
<dbReference type="OrthoDB" id="10045365at2759"/>
<sequence>MTKLTNLLILLPLICGARAAPLAAPQTPYEIVPKAETGPAGIDGDDPAIWIHKKDTAKSVVITTSKEKADGGLHVFDLDGKPLQFVSAGRPDNVDVIYDLEFDSEKIDIAIAACRTDDTICMWKINEKGRLEEIRGGTQPTPDGFKVYGSCEYKSPKSGKQYVFINSKTSEYLQYEIFAKGRSLTSKLVRRWKAGNGGQVEGCVADKDNGWLFVGEEDKGLWKYDAEPNGSTKGTLVDSVDTANGGHLVPDVEGVSLFYGKEKDEGYIFVSVQGISAYNVYERKAPHKYLFSFTVKAGNNIDEVTETDGLAVVSTGLGTKFPQGLLVVHDDHKTNPDGSQAAETTFKYVDFSDIANNDRVKLRVNPTWDPRK</sequence>
<protein>
    <recommendedName>
        <fullName evidence="2">BPP domain-containing protein</fullName>
    </recommendedName>
</protein>
<name>A0A0L0H8F8_SPIPD</name>
<keyword evidence="1" id="KW-0732">Signal</keyword>
<keyword evidence="4" id="KW-1185">Reference proteome</keyword>
<dbReference type="AlphaFoldDB" id="A0A0L0H8F8"/>
<evidence type="ECO:0000259" key="2">
    <source>
        <dbReference type="PROSITE" id="PS51662"/>
    </source>
</evidence>
<dbReference type="STRING" id="645134.A0A0L0H8F8"/>
<feature type="signal peptide" evidence="1">
    <location>
        <begin position="1"/>
        <end position="19"/>
    </location>
</feature>
<dbReference type="Pfam" id="PF02333">
    <property type="entry name" value="Phytase"/>
    <property type="match status" value="1"/>
</dbReference>
<evidence type="ECO:0000313" key="4">
    <source>
        <dbReference type="Proteomes" id="UP000053201"/>
    </source>
</evidence>
<evidence type="ECO:0000256" key="1">
    <source>
        <dbReference type="SAM" id="SignalP"/>
    </source>
</evidence>
<proteinExistence type="predicted"/>
<dbReference type="InterPro" id="IPR003431">
    <property type="entry name" value="B-propeller_Phytase"/>
</dbReference>
<evidence type="ECO:0000313" key="3">
    <source>
        <dbReference type="EMBL" id="KNC97246.1"/>
    </source>
</evidence>
<feature type="chain" id="PRO_5005539566" description="BPP domain-containing protein" evidence="1">
    <location>
        <begin position="20"/>
        <end position="372"/>
    </location>
</feature>
<dbReference type="PROSITE" id="PS51662">
    <property type="entry name" value="BP_PHYTASE"/>
    <property type="match status" value="1"/>
</dbReference>
<dbReference type="eggNOG" id="ENOG502QT72">
    <property type="taxonomic scope" value="Eukaryota"/>
</dbReference>
<gene>
    <name evidence="3" type="ORF">SPPG_07633</name>
</gene>
<dbReference type="Proteomes" id="UP000053201">
    <property type="component" value="Unassembled WGS sequence"/>
</dbReference>
<dbReference type="Gene3D" id="2.120.10.30">
    <property type="entry name" value="TolB, C-terminal domain"/>
    <property type="match status" value="1"/>
</dbReference>
<dbReference type="InterPro" id="IPR011042">
    <property type="entry name" value="6-blade_b-propeller_TolB-like"/>
</dbReference>
<reference evidence="3 4" key="1">
    <citation type="submission" date="2009-08" db="EMBL/GenBank/DDBJ databases">
        <title>The Genome Sequence of Spizellomyces punctatus strain DAOM BR117.</title>
        <authorList>
            <consortium name="The Broad Institute Genome Sequencing Platform"/>
            <person name="Russ C."/>
            <person name="Cuomo C."/>
            <person name="Shea T."/>
            <person name="Young S.K."/>
            <person name="Zeng Q."/>
            <person name="Koehrsen M."/>
            <person name="Haas B."/>
            <person name="Borodovsky M."/>
            <person name="Guigo R."/>
            <person name="Alvarado L."/>
            <person name="Berlin A."/>
            <person name="Bochicchio J."/>
            <person name="Borenstein D."/>
            <person name="Chapman S."/>
            <person name="Chen Z."/>
            <person name="Engels R."/>
            <person name="Freedman E."/>
            <person name="Gellesch M."/>
            <person name="Goldberg J."/>
            <person name="Griggs A."/>
            <person name="Gujja S."/>
            <person name="Heiman D."/>
            <person name="Hepburn T."/>
            <person name="Howarth C."/>
            <person name="Jen D."/>
            <person name="Larson L."/>
            <person name="Lewis B."/>
            <person name="Mehta T."/>
            <person name="Park D."/>
            <person name="Pearson M."/>
            <person name="Roberts A."/>
            <person name="Saif S."/>
            <person name="Shenoy N."/>
            <person name="Sisk P."/>
            <person name="Stolte C."/>
            <person name="Sykes S."/>
            <person name="Thomson T."/>
            <person name="Walk T."/>
            <person name="White J."/>
            <person name="Yandava C."/>
            <person name="Burger G."/>
            <person name="Gray M.W."/>
            <person name="Holland P.W.H."/>
            <person name="King N."/>
            <person name="Lang F.B.F."/>
            <person name="Roger A.J."/>
            <person name="Ruiz-Trillo I."/>
            <person name="Lander E."/>
            <person name="Nusbaum C."/>
        </authorList>
    </citation>
    <scope>NUCLEOTIDE SEQUENCE [LARGE SCALE GENOMIC DNA]</scope>
    <source>
        <strain evidence="3 4">DAOM BR117</strain>
    </source>
</reference>
<dbReference type="GO" id="GO:0016158">
    <property type="term" value="F:inositol hexakisphosphate 3-phosphatase activity"/>
    <property type="evidence" value="ECO:0007669"/>
    <property type="project" value="InterPro"/>
</dbReference>
<dbReference type="GeneID" id="27690836"/>
<dbReference type="VEuPathDB" id="FungiDB:SPPG_07633"/>
<dbReference type="EMBL" id="KQ257465">
    <property type="protein sequence ID" value="KNC97246.1"/>
    <property type="molecule type" value="Genomic_DNA"/>
</dbReference>
<dbReference type="RefSeq" id="XP_016605286.1">
    <property type="nucleotide sequence ID" value="XM_016755795.1"/>
</dbReference>
<organism evidence="3 4">
    <name type="scientific">Spizellomyces punctatus (strain DAOM BR117)</name>
    <dbReference type="NCBI Taxonomy" id="645134"/>
    <lineage>
        <taxon>Eukaryota</taxon>
        <taxon>Fungi</taxon>
        <taxon>Fungi incertae sedis</taxon>
        <taxon>Chytridiomycota</taxon>
        <taxon>Chytridiomycota incertae sedis</taxon>
        <taxon>Chytridiomycetes</taxon>
        <taxon>Spizellomycetales</taxon>
        <taxon>Spizellomycetaceae</taxon>
        <taxon>Spizellomyces</taxon>
    </lineage>
</organism>
<feature type="domain" description="BPP" evidence="2">
    <location>
        <begin position="21"/>
        <end position="360"/>
    </location>
</feature>
<dbReference type="OMA" id="GLTIYYA"/>
<dbReference type="SUPFAM" id="SSF50956">
    <property type="entry name" value="Thermostable phytase (3-phytase)"/>
    <property type="match status" value="1"/>
</dbReference>